<keyword evidence="7" id="KW-0630">Potassium</keyword>
<evidence type="ECO:0000259" key="12">
    <source>
        <dbReference type="Pfam" id="PF02773"/>
    </source>
</evidence>
<feature type="domain" description="S-adenosylmethionine synthetase C-terminal" evidence="12">
    <location>
        <begin position="240"/>
        <end position="384"/>
    </location>
</feature>
<protein>
    <recommendedName>
        <fullName evidence="8">Methionine adenosyltransferase</fullName>
        <ecNumber evidence="8">2.5.1.6</ecNumber>
    </recommendedName>
</protein>
<feature type="domain" description="S-adenosylmethionine synthetase N-terminal" evidence="10">
    <location>
        <begin position="5"/>
        <end position="97"/>
    </location>
</feature>
<dbReference type="Pfam" id="PF02772">
    <property type="entry name" value="S-AdoMet_synt_M"/>
    <property type="match status" value="1"/>
</dbReference>
<dbReference type="Proteomes" id="UP000651156">
    <property type="component" value="Unassembled WGS sequence"/>
</dbReference>
<keyword evidence="6" id="KW-0460">Magnesium</keyword>
<dbReference type="EMBL" id="JADEWN010000019">
    <property type="protein sequence ID" value="MBE9190659.1"/>
    <property type="molecule type" value="Genomic_DNA"/>
</dbReference>
<keyword evidence="4" id="KW-0547">Nucleotide-binding</keyword>
<organism evidence="13 14">
    <name type="scientific">Gloeocapsopsis crepidinum LEGE 06123</name>
    <dbReference type="NCBI Taxonomy" id="588587"/>
    <lineage>
        <taxon>Bacteria</taxon>
        <taxon>Bacillati</taxon>
        <taxon>Cyanobacteriota</taxon>
        <taxon>Cyanophyceae</taxon>
        <taxon>Oscillatoriophycideae</taxon>
        <taxon>Chroococcales</taxon>
        <taxon>Chroococcaceae</taxon>
        <taxon>Gloeocapsopsis</taxon>
    </lineage>
</organism>
<dbReference type="InterPro" id="IPR022628">
    <property type="entry name" value="S-AdoMet_synt_N"/>
</dbReference>
<dbReference type="PIRSF" id="PIRSF000497">
    <property type="entry name" value="MAT"/>
    <property type="match status" value="1"/>
</dbReference>
<dbReference type="Pfam" id="PF02773">
    <property type="entry name" value="S-AdoMet_synt_C"/>
    <property type="match status" value="1"/>
</dbReference>
<dbReference type="RefSeq" id="WP_193931833.1">
    <property type="nucleotide sequence ID" value="NZ_CAWPMZ010000040.1"/>
</dbReference>
<keyword evidence="5" id="KW-0067">ATP-binding</keyword>
<accession>A0ABR9UQX4</accession>
<comment type="similarity">
    <text evidence="9">Belongs to the AdoMet synthase family.</text>
</comment>
<dbReference type="InterPro" id="IPR022629">
    <property type="entry name" value="S-AdoMet_synt_central"/>
</dbReference>
<evidence type="ECO:0000256" key="5">
    <source>
        <dbReference type="ARBA" id="ARBA00022840"/>
    </source>
</evidence>
<evidence type="ECO:0000259" key="11">
    <source>
        <dbReference type="Pfam" id="PF02772"/>
    </source>
</evidence>
<evidence type="ECO:0000256" key="9">
    <source>
        <dbReference type="RuleBase" id="RU004462"/>
    </source>
</evidence>
<evidence type="ECO:0000256" key="6">
    <source>
        <dbReference type="ARBA" id="ARBA00022842"/>
    </source>
</evidence>
<feature type="domain" description="S-adenosylmethionine synthetase central" evidence="11">
    <location>
        <begin position="118"/>
        <end position="237"/>
    </location>
</feature>
<dbReference type="NCBIfam" id="TIGR01034">
    <property type="entry name" value="metK"/>
    <property type="match status" value="1"/>
</dbReference>
<dbReference type="InterPro" id="IPR022630">
    <property type="entry name" value="S-AdoMet_synt_C"/>
</dbReference>
<evidence type="ECO:0000256" key="4">
    <source>
        <dbReference type="ARBA" id="ARBA00022741"/>
    </source>
</evidence>
<evidence type="ECO:0000256" key="7">
    <source>
        <dbReference type="ARBA" id="ARBA00022958"/>
    </source>
</evidence>
<evidence type="ECO:0000313" key="14">
    <source>
        <dbReference type="Proteomes" id="UP000651156"/>
    </source>
</evidence>
<evidence type="ECO:0000256" key="8">
    <source>
        <dbReference type="NCBIfam" id="TIGR01034"/>
    </source>
</evidence>
<dbReference type="Gene3D" id="3.30.300.10">
    <property type="match status" value="3"/>
</dbReference>
<proteinExistence type="inferred from homology"/>
<name>A0ABR9UQX4_9CHRO</name>
<evidence type="ECO:0000256" key="1">
    <source>
        <dbReference type="ARBA" id="ARBA00022563"/>
    </source>
</evidence>
<evidence type="ECO:0000256" key="3">
    <source>
        <dbReference type="ARBA" id="ARBA00022723"/>
    </source>
</evidence>
<dbReference type="InterPro" id="IPR002133">
    <property type="entry name" value="S-AdoMet_synthetase"/>
</dbReference>
<reference evidence="13 14" key="1">
    <citation type="submission" date="2020-10" db="EMBL/GenBank/DDBJ databases">
        <authorList>
            <person name="Castelo-Branco R."/>
            <person name="Eusebio N."/>
            <person name="Adriana R."/>
            <person name="Vieira A."/>
            <person name="Brugerolle De Fraissinette N."/>
            <person name="Rezende De Castro R."/>
            <person name="Schneider M.P."/>
            <person name="Vasconcelos V."/>
            <person name="Leao P.N."/>
        </authorList>
    </citation>
    <scope>NUCLEOTIDE SEQUENCE [LARGE SCALE GENOMIC DNA]</scope>
    <source>
        <strain evidence="13 14">LEGE 06123</strain>
    </source>
</reference>
<dbReference type="Pfam" id="PF00438">
    <property type="entry name" value="S-AdoMet_synt_N"/>
    <property type="match status" value="1"/>
</dbReference>
<dbReference type="EC" id="2.5.1.6" evidence="8"/>
<keyword evidence="2 13" id="KW-0808">Transferase</keyword>
<dbReference type="InterPro" id="IPR022636">
    <property type="entry name" value="S-AdoMet_synthetase_sfam"/>
</dbReference>
<gene>
    <name evidence="13" type="ORF">IQ230_09870</name>
</gene>
<keyword evidence="1" id="KW-0554">One-carbon metabolism</keyword>
<dbReference type="CDD" id="cd18079">
    <property type="entry name" value="S-AdoMet_synt"/>
    <property type="match status" value="1"/>
</dbReference>
<keyword evidence="14" id="KW-1185">Reference proteome</keyword>
<evidence type="ECO:0000313" key="13">
    <source>
        <dbReference type="EMBL" id="MBE9190659.1"/>
    </source>
</evidence>
<dbReference type="SUPFAM" id="SSF55973">
    <property type="entry name" value="S-adenosylmethionine synthetase"/>
    <property type="match status" value="3"/>
</dbReference>
<evidence type="ECO:0000256" key="2">
    <source>
        <dbReference type="ARBA" id="ARBA00022679"/>
    </source>
</evidence>
<sequence length="393" mass="43751">MKQDFMFTSESVTEGHPDKLCDRISDAIVDRFLQQDPYARVITECAVSTAIVFIAARFEPNTNVDFTNIARQVIEQVGYDQPAFNAKTCSILTSLKELPCDHLYHFDDQLTDADIEQIPVKNQVTVFGFACKQTPALMPLPIWLAHKLAKQLSTVNHKNILPYLAPDGKTQVGVEYRDRKPYRIHSITIVASQDTTQPDLAQLQDDIRQTVIDAVFADEDIRPDAATRIFINPEGLFITGGPYVHAGLTGRKNAIDTYGEYSKHSGAALSGKDPIRIDRIGAYMARYAAKNIVAANLADECEVQLSYSIGLARPVSIQVETFGTGKISDTELTTLLEQHFDFRLAAIVRNFKLRYLPALTPGGFYTKLAAYGHVGRMDIHLPWEATDKVNALV</sequence>
<keyword evidence="3" id="KW-0479">Metal-binding</keyword>
<dbReference type="GO" id="GO:0004478">
    <property type="term" value="F:methionine adenosyltransferase activity"/>
    <property type="evidence" value="ECO:0007669"/>
    <property type="project" value="UniProtKB-EC"/>
</dbReference>
<comment type="caution">
    <text evidence="13">The sequence shown here is derived from an EMBL/GenBank/DDBJ whole genome shotgun (WGS) entry which is preliminary data.</text>
</comment>
<evidence type="ECO:0000259" key="10">
    <source>
        <dbReference type="Pfam" id="PF00438"/>
    </source>
</evidence>
<dbReference type="PANTHER" id="PTHR11964">
    <property type="entry name" value="S-ADENOSYLMETHIONINE SYNTHETASE"/>
    <property type="match status" value="1"/>
</dbReference>